<accession>A0A117ICD8</accession>
<dbReference type="STRING" id="228230.RMCC_6355"/>
<evidence type="ECO:0000313" key="2">
    <source>
        <dbReference type="EMBL" id="GAS99390.1"/>
    </source>
</evidence>
<comment type="caution">
    <text evidence="2">The sequence shown here is derived from an EMBL/GenBank/DDBJ whole genome shotgun (WGS) entry which is preliminary data.</text>
</comment>
<sequence>MWLIAITAPPVTGRCSTPVTVNFKPCNRHTRRAAWMTVPYTGSTSHSLVLQRPPGGSGYPDTARL</sequence>
<keyword evidence="3" id="KW-1185">Reference proteome</keyword>
<dbReference type="GO" id="GO:0016301">
    <property type="term" value="F:kinase activity"/>
    <property type="evidence" value="ECO:0007669"/>
    <property type="project" value="UniProtKB-KW"/>
</dbReference>
<reference evidence="3" key="2">
    <citation type="submission" date="2016-02" db="EMBL/GenBank/DDBJ databases">
        <title>Draft genome sequence of five rapidly growing Mycobacterium species.</title>
        <authorList>
            <person name="Katahira K."/>
            <person name="Gotou Y."/>
            <person name="Iida K."/>
            <person name="Ogura Y."/>
            <person name="Hayashi T."/>
        </authorList>
    </citation>
    <scope>NUCLEOTIDE SEQUENCE [LARGE SCALE GENOMIC DNA]</scope>
    <source>
        <strain evidence="3">JCM15298</strain>
    </source>
</reference>
<gene>
    <name evidence="2" type="ORF">RMCC_6355</name>
</gene>
<dbReference type="EMBL" id="BCSY01000135">
    <property type="protein sequence ID" value="GAS99390.1"/>
    <property type="molecule type" value="Genomic_DNA"/>
</dbReference>
<name>A0A117ICD8_MYCCR</name>
<dbReference type="Proteomes" id="UP000069443">
    <property type="component" value="Unassembled WGS sequence"/>
</dbReference>
<proteinExistence type="predicted"/>
<keyword evidence="2" id="KW-0808">Transferase</keyword>
<dbReference type="AlphaFoldDB" id="A0A117ICD8"/>
<organism evidence="2 3">
    <name type="scientific">Mycolicibacterium canariasense</name>
    <name type="common">Mycobacterium canariasense</name>
    <dbReference type="NCBI Taxonomy" id="228230"/>
    <lineage>
        <taxon>Bacteria</taxon>
        <taxon>Bacillati</taxon>
        <taxon>Actinomycetota</taxon>
        <taxon>Actinomycetes</taxon>
        <taxon>Mycobacteriales</taxon>
        <taxon>Mycobacteriaceae</taxon>
        <taxon>Mycolicibacterium</taxon>
    </lineage>
</organism>
<evidence type="ECO:0000313" key="3">
    <source>
        <dbReference type="Proteomes" id="UP000069443"/>
    </source>
</evidence>
<evidence type="ECO:0000256" key="1">
    <source>
        <dbReference type="SAM" id="MobiDB-lite"/>
    </source>
</evidence>
<reference evidence="3" key="1">
    <citation type="journal article" date="2016" name="Genome Announc.">
        <title>Draft Genome Sequences of Five Rapidly Growing Mycobacterium Species, M. thermoresistibile, M. fortuitum subsp. acetamidolyticum, M. canariasense, M. brisbanense, and M. novocastrense.</title>
        <authorList>
            <person name="Katahira K."/>
            <person name="Ogura Y."/>
            <person name="Gotoh Y."/>
            <person name="Hayashi T."/>
        </authorList>
    </citation>
    <scope>NUCLEOTIDE SEQUENCE [LARGE SCALE GENOMIC DNA]</scope>
    <source>
        <strain evidence="3">JCM15298</strain>
    </source>
</reference>
<feature type="region of interest" description="Disordered" evidence="1">
    <location>
        <begin position="45"/>
        <end position="65"/>
    </location>
</feature>
<protein>
    <submittedName>
        <fullName evidence="2">Sensor histidine kinase</fullName>
    </submittedName>
</protein>
<keyword evidence="2" id="KW-0418">Kinase</keyword>